<dbReference type="SUPFAM" id="SSF54001">
    <property type="entry name" value="Cysteine proteinases"/>
    <property type="match status" value="1"/>
</dbReference>
<evidence type="ECO:0000256" key="3">
    <source>
        <dbReference type="SAM" id="SignalP"/>
    </source>
</evidence>
<dbReference type="Gene3D" id="3.90.70.10">
    <property type="entry name" value="Cysteine proteinases"/>
    <property type="match status" value="1"/>
</dbReference>
<dbReference type="STRING" id="1890364.A0A2P6NIC8"/>
<comment type="similarity">
    <text evidence="1">Belongs to the peptidase C1 family.</text>
</comment>
<evidence type="ECO:0000259" key="5">
    <source>
        <dbReference type="SMART" id="SM00848"/>
    </source>
</evidence>
<dbReference type="InterPro" id="IPR025661">
    <property type="entry name" value="Pept_asp_AS"/>
</dbReference>
<proteinExistence type="inferred from homology"/>
<feature type="domain" description="Peptidase C1A papain C-terminal" evidence="4">
    <location>
        <begin position="119"/>
        <end position="341"/>
    </location>
</feature>
<dbReference type="PROSITE" id="PS00139">
    <property type="entry name" value="THIOL_PROTEASE_CYS"/>
    <property type="match status" value="1"/>
</dbReference>
<evidence type="ECO:0000313" key="6">
    <source>
        <dbReference type="EMBL" id="PRP83710.1"/>
    </source>
</evidence>
<dbReference type="SMART" id="SM00645">
    <property type="entry name" value="Pept_C1"/>
    <property type="match status" value="1"/>
</dbReference>
<dbReference type="AlphaFoldDB" id="A0A2P6NIC8"/>
<dbReference type="FunCoup" id="A0A2P6NIC8">
    <property type="interactions" value="7"/>
</dbReference>
<dbReference type="InterPro" id="IPR039417">
    <property type="entry name" value="Peptidase_C1A_papain-like"/>
</dbReference>
<reference evidence="6 7" key="1">
    <citation type="journal article" date="2018" name="Genome Biol. Evol.">
        <title>Multiple Roots of Fruiting Body Formation in Amoebozoa.</title>
        <authorList>
            <person name="Hillmann F."/>
            <person name="Forbes G."/>
            <person name="Novohradska S."/>
            <person name="Ferling I."/>
            <person name="Riege K."/>
            <person name="Groth M."/>
            <person name="Westermann M."/>
            <person name="Marz M."/>
            <person name="Spaller T."/>
            <person name="Winckler T."/>
            <person name="Schaap P."/>
            <person name="Glockner G."/>
        </authorList>
    </citation>
    <scope>NUCLEOTIDE SEQUENCE [LARGE SCALE GENOMIC DNA]</scope>
    <source>
        <strain evidence="6 7">Jena</strain>
    </source>
</reference>
<keyword evidence="2" id="KW-1015">Disulfide bond</keyword>
<protein>
    <submittedName>
        <fullName evidence="6">Uncharacterized protein</fullName>
    </submittedName>
</protein>
<dbReference type="PRINTS" id="PR00705">
    <property type="entry name" value="PAPAIN"/>
</dbReference>
<keyword evidence="7" id="KW-1185">Reference proteome</keyword>
<dbReference type="PROSITE" id="PS00640">
    <property type="entry name" value="THIOL_PROTEASE_ASN"/>
    <property type="match status" value="1"/>
</dbReference>
<sequence>MRGVLLVQLILIGFALGVQQYTQRYPHATVQTFNRFIQEHGKSYTPEEYLIRLGHFHESLKRSEQRNKKSSGRTQFGVTKFSDLSSEEFRQQYLTAKVPAYERKEGVPTLTPKITTEEAPKELDYRKQGFVTKVKDQGQCGSCWAVSVTESIESQWIMAGKAKADDLALSMQQIVDCDDSDGGCNGGEPGSAYDYVIAAGGIESNASYPYAAVDQTCSFQQNETVAKISTWQYATSWYSETELKENLVSWGPLSVCVDAGEIIQCKCNALTSQSFVAGLCLWSDDLGELRVQLVGYGTDAQAGDYWIVRNSWGTSWGIDGYIHLEIGYDTCGIAHQATSPIV</sequence>
<feature type="chain" id="PRO_5018608879" evidence="3">
    <location>
        <begin position="18"/>
        <end position="342"/>
    </location>
</feature>
<feature type="domain" description="Cathepsin propeptide inhibitor" evidence="5">
    <location>
        <begin position="33"/>
        <end position="89"/>
    </location>
</feature>
<dbReference type="CDD" id="cd02248">
    <property type="entry name" value="Peptidase_C1A"/>
    <property type="match status" value="1"/>
</dbReference>
<evidence type="ECO:0000259" key="4">
    <source>
        <dbReference type="SMART" id="SM00645"/>
    </source>
</evidence>
<evidence type="ECO:0000256" key="1">
    <source>
        <dbReference type="ARBA" id="ARBA00008455"/>
    </source>
</evidence>
<evidence type="ECO:0000313" key="7">
    <source>
        <dbReference type="Proteomes" id="UP000241769"/>
    </source>
</evidence>
<dbReference type="PANTHER" id="PTHR12411">
    <property type="entry name" value="CYSTEINE PROTEASE FAMILY C1-RELATED"/>
    <property type="match status" value="1"/>
</dbReference>
<organism evidence="6 7">
    <name type="scientific">Planoprotostelium fungivorum</name>
    <dbReference type="NCBI Taxonomy" id="1890364"/>
    <lineage>
        <taxon>Eukaryota</taxon>
        <taxon>Amoebozoa</taxon>
        <taxon>Evosea</taxon>
        <taxon>Variosea</taxon>
        <taxon>Cavosteliida</taxon>
        <taxon>Cavosteliaceae</taxon>
        <taxon>Planoprotostelium</taxon>
    </lineage>
</organism>
<keyword evidence="3" id="KW-0732">Signal</keyword>
<feature type="signal peptide" evidence="3">
    <location>
        <begin position="1"/>
        <end position="17"/>
    </location>
</feature>
<dbReference type="InterPro" id="IPR013128">
    <property type="entry name" value="Peptidase_C1A"/>
</dbReference>
<dbReference type="Pfam" id="PF00112">
    <property type="entry name" value="Peptidase_C1"/>
    <property type="match status" value="1"/>
</dbReference>
<dbReference type="EMBL" id="MDYQ01000078">
    <property type="protein sequence ID" value="PRP83710.1"/>
    <property type="molecule type" value="Genomic_DNA"/>
</dbReference>
<dbReference type="Pfam" id="PF08246">
    <property type="entry name" value="Inhibitor_I29"/>
    <property type="match status" value="1"/>
</dbReference>
<dbReference type="InterPro" id="IPR000668">
    <property type="entry name" value="Peptidase_C1A_C"/>
</dbReference>
<dbReference type="GO" id="GO:0008234">
    <property type="term" value="F:cysteine-type peptidase activity"/>
    <property type="evidence" value="ECO:0007669"/>
    <property type="project" value="InterPro"/>
</dbReference>
<evidence type="ECO:0000256" key="2">
    <source>
        <dbReference type="ARBA" id="ARBA00023157"/>
    </source>
</evidence>
<dbReference type="OrthoDB" id="387093at2759"/>
<dbReference type="InParanoid" id="A0A2P6NIC8"/>
<dbReference type="InterPro" id="IPR038765">
    <property type="entry name" value="Papain-like_cys_pep_sf"/>
</dbReference>
<name>A0A2P6NIC8_9EUKA</name>
<comment type="caution">
    <text evidence="6">The sequence shown here is derived from an EMBL/GenBank/DDBJ whole genome shotgun (WGS) entry which is preliminary data.</text>
</comment>
<dbReference type="InterPro" id="IPR000169">
    <property type="entry name" value="Pept_cys_AS"/>
</dbReference>
<dbReference type="SMART" id="SM00848">
    <property type="entry name" value="Inhibitor_I29"/>
    <property type="match status" value="1"/>
</dbReference>
<accession>A0A2P6NIC8</accession>
<gene>
    <name evidence="6" type="ORF">PROFUN_03865</name>
</gene>
<dbReference type="InterPro" id="IPR013201">
    <property type="entry name" value="Prot_inhib_I29"/>
</dbReference>
<dbReference type="GO" id="GO:0006508">
    <property type="term" value="P:proteolysis"/>
    <property type="evidence" value="ECO:0007669"/>
    <property type="project" value="InterPro"/>
</dbReference>
<dbReference type="Proteomes" id="UP000241769">
    <property type="component" value="Unassembled WGS sequence"/>
</dbReference>